<keyword evidence="7" id="KW-0690">Ribosome biogenesis</keyword>
<dbReference type="EMBL" id="FNVA01000001">
    <property type="protein sequence ID" value="SEF47008.1"/>
    <property type="molecule type" value="Genomic_DNA"/>
</dbReference>
<dbReference type="GO" id="GO:0005737">
    <property type="term" value="C:cytoplasm"/>
    <property type="evidence" value="ECO:0007669"/>
    <property type="project" value="UniProtKB-SubCell"/>
</dbReference>
<dbReference type="NCBIfam" id="TIGR00043">
    <property type="entry name" value="rRNA maturation RNase YbeY"/>
    <property type="match status" value="1"/>
</dbReference>
<comment type="subcellular location">
    <subcellularLocation>
        <location evidence="7">Cytoplasm</location>
    </subcellularLocation>
</comment>
<comment type="cofactor">
    <cofactor evidence="7">
        <name>Zn(2+)</name>
        <dbReference type="ChEBI" id="CHEBI:29105"/>
    </cofactor>
    <text evidence="7">Binds 1 zinc ion.</text>
</comment>
<protein>
    <recommendedName>
        <fullName evidence="7">Endoribonuclease YbeY</fullName>
        <ecNumber evidence="7">3.1.-.-</ecNumber>
    </recommendedName>
</protein>
<keyword evidence="6 7" id="KW-0862">Zinc</keyword>
<feature type="region of interest" description="Disordered" evidence="8">
    <location>
        <begin position="133"/>
        <end position="200"/>
    </location>
</feature>
<feature type="binding site" evidence="7">
    <location>
        <position position="94"/>
    </location>
    <ligand>
        <name>Zn(2+)</name>
        <dbReference type="ChEBI" id="CHEBI:29105"/>
        <note>catalytic</note>
    </ligand>
</feature>
<dbReference type="InterPro" id="IPR002036">
    <property type="entry name" value="YbeY"/>
</dbReference>
<keyword evidence="4 7" id="KW-0255">Endonuclease</keyword>
<feature type="compositionally biased region" description="Basic residues" evidence="8">
    <location>
        <begin position="185"/>
        <end position="200"/>
    </location>
</feature>
<dbReference type="Gene3D" id="3.40.390.30">
    <property type="entry name" value="Metalloproteases ('zincins'), catalytic domain"/>
    <property type="match status" value="1"/>
</dbReference>
<keyword evidence="7" id="KW-0963">Cytoplasm</keyword>
<evidence type="ECO:0000256" key="1">
    <source>
        <dbReference type="ARBA" id="ARBA00010875"/>
    </source>
</evidence>
<evidence type="ECO:0000313" key="9">
    <source>
        <dbReference type="EMBL" id="SEF47008.1"/>
    </source>
</evidence>
<dbReference type="Pfam" id="PF02130">
    <property type="entry name" value="YbeY"/>
    <property type="match status" value="1"/>
</dbReference>
<name>A0A1H5SAJ1_9BACT</name>
<dbReference type="Proteomes" id="UP000236728">
    <property type="component" value="Unassembled WGS sequence"/>
</dbReference>
<evidence type="ECO:0000313" key="10">
    <source>
        <dbReference type="Proteomes" id="UP000236728"/>
    </source>
</evidence>
<sequence>MSRVALARFFTRARKAVGLAGEVDVLLAGDAALKRLNREFRGKDKATDVLSFRSPEEIFEQRAGDLAISLQTAARQAKAFGHGVEDEVRILMLHGLLHLSGMDHEVDKGEMAAREAELRAALKLPVGLIARVEEPRKKSGPSAGSAKRRGFPSGMTSKKDDSVRAAGRARVRQTPVRQMPVVKRAVPKAVKKATRARRTV</sequence>
<proteinExistence type="inferred from homology"/>
<keyword evidence="7" id="KW-0698">rRNA processing</keyword>
<organism evidence="9 10">
    <name type="scientific">Bryocella elongata</name>
    <dbReference type="NCBI Taxonomy" id="863522"/>
    <lineage>
        <taxon>Bacteria</taxon>
        <taxon>Pseudomonadati</taxon>
        <taxon>Acidobacteriota</taxon>
        <taxon>Terriglobia</taxon>
        <taxon>Terriglobales</taxon>
        <taxon>Acidobacteriaceae</taxon>
        <taxon>Bryocella</taxon>
    </lineage>
</organism>
<dbReference type="GO" id="GO:0006364">
    <property type="term" value="P:rRNA processing"/>
    <property type="evidence" value="ECO:0007669"/>
    <property type="project" value="UniProtKB-UniRule"/>
</dbReference>
<comment type="function">
    <text evidence="7">Single strand-specific metallo-endoribonuclease involved in late-stage 70S ribosome quality control and in maturation of the 3' terminus of the 16S rRNA.</text>
</comment>
<dbReference type="SUPFAM" id="SSF55486">
    <property type="entry name" value="Metalloproteases ('zincins'), catalytic domain"/>
    <property type="match status" value="1"/>
</dbReference>
<evidence type="ECO:0000256" key="3">
    <source>
        <dbReference type="ARBA" id="ARBA00022723"/>
    </source>
</evidence>
<dbReference type="PANTHER" id="PTHR46986:SF1">
    <property type="entry name" value="ENDORIBONUCLEASE YBEY, CHLOROPLASTIC"/>
    <property type="match status" value="1"/>
</dbReference>
<dbReference type="InterPro" id="IPR020549">
    <property type="entry name" value="YbeY_CS"/>
</dbReference>
<feature type="binding site" evidence="7">
    <location>
        <position position="98"/>
    </location>
    <ligand>
        <name>Zn(2+)</name>
        <dbReference type="ChEBI" id="CHEBI:29105"/>
        <note>catalytic</note>
    </ligand>
</feature>
<dbReference type="PANTHER" id="PTHR46986">
    <property type="entry name" value="ENDORIBONUCLEASE YBEY, CHLOROPLASTIC"/>
    <property type="match status" value="1"/>
</dbReference>
<dbReference type="GO" id="GO:0008270">
    <property type="term" value="F:zinc ion binding"/>
    <property type="evidence" value="ECO:0007669"/>
    <property type="project" value="UniProtKB-UniRule"/>
</dbReference>
<keyword evidence="2 7" id="KW-0540">Nuclease</keyword>
<evidence type="ECO:0000256" key="8">
    <source>
        <dbReference type="SAM" id="MobiDB-lite"/>
    </source>
</evidence>
<dbReference type="EC" id="3.1.-.-" evidence="7"/>
<evidence type="ECO:0000256" key="6">
    <source>
        <dbReference type="ARBA" id="ARBA00022833"/>
    </source>
</evidence>
<keyword evidence="3 7" id="KW-0479">Metal-binding</keyword>
<dbReference type="PROSITE" id="PS01306">
    <property type="entry name" value="UPF0054"/>
    <property type="match status" value="1"/>
</dbReference>
<dbReference type="AlphaFoldDB" id="A0A1H5SAJ1"/>
<gene>
    <name evidence="7" type="primary">ybeY</name>
    <name evidence="9" type="ORF">SAMN05421819_0115</name>
</gene>
<reference evidence="9 10" key="1">
    <citation type="submission" date="2016-10" db="EMBL/GenBank/DDBJ databases">
        <authorList>
            <person name="de Groot N.N."/>
        </authorList>
    </citation>
    <scope>NUCLEOTIDE SEQUENCE [LARGE SCALE GENOMIC DNA]</scope>
    <source>
        <strain evidence="9 10">DSM 22489</strain>
    </source>
</reference>
<evidence type="ECO:0000256" key="2">
    <source>
        <dbReference type="ARBA" id="ARBA00022722"/>
    </source>
</evidence>
<keyword evidence="5 7" id="KW-0378">Hydrolase</keyword>
<keyword evidence="10" id="KW-1185">Reference proteome</keyword>
<dbReference type="InterPro" id="IPR023091">
    <property type="entry name" value="MetalPrtase_cat_dom_sf_prd"/>
</dbReference>
<evidence type="ECO:0000256" key="4">
    <source>
        <dbReference type="ARBA" id="ARBA00022759"/>
    </source>
</evidence>
<accession>A0A1H5SAJ1</accession>
<feature type="binding site" evidence="7">
    <location>
        <position position="104"/>
    </location>
    <ligand>
        <name>Zn(2+)</name>
        <dbReference type="ChEBI" id="CHEBI:29105"/>
        <note>catalytic</note>
    </ligand>
</feature>
<dbReference type="GO" id="GO:0004222">
    <property type="term" value="F:metalloendopeptidase activity"/>
    <property type="evidence" value="ECO:0007669"/>
    <property type="project" value="InterPro"/>
</dbReference>
<dbReference type="GO" id="GO:0004521">
    <property type="term" value="F:RNA endonuclease activity"/>
    <property type="evidence" value="ECO:0007669"/>
    <property type="project" value="UniProtKB-UniRule"/>
</dbReference>
<evidence type="ECO:0000256" key="5">
    <source>
        <dbReference type="ARBA" id="ARBA00022801"/>
    </source>
</evidence>
<evidence type="ECO:0000256" key="7">
    <source>
        <dbReference type="HAMAP-Rule" id="MF_00009"/>
    </source>
</evidence>
<comment type="similarity">
    <text evidence="1 7">Belongs to the endoribonuclease YbeY family.</text>
</comment>
<dbReference type="HAMAP" id="MF_00009">
    <property type="entry name" value="Endoribonucl_YbeY"/>
    <property type="match status" value="1"/>
</dbReference>